<keyword evidence="2" id="KW-1185">Reference proteome</keyword>
<gene>
    <name evidence="1" type="ORF">OCV63_03960</name>
</gene>
<sequence length="264" mass="30238">MSEKKIVFFDIDGTIYEFGKGTPESTREAMQKLRENGHIVIICTGRPVSSLFPEVLSLPHDGIISGAGTRVEFGDKVLRNELLPNELLMQTVPRLEKNGCWVVLEGPEYLSCRLEDAQGREFFRIVKRLQEEYPERLKEIDPMNDRACKITVRISDMEAFEKLVPELSRAFELARYEAQPYTEMMPKGISKADGIRILLEELEIPLKNTYAFGDGPNDVEMLEYVEYGTAMGNAEKQVLEMAPYRTEGMWEDGIYHALRRYGLI</sequence>
<name>A0ABT2RUQ6_9FIRM</name>
<dbReference type="InterPro" id="IPR023214">
    <property type="entry name" value="HAD_sf"/>
</dbReference>
<dbReference type="InterPro" id="IPR006379">
    <property type="entry name" value="HAD-SF_hydro_IIB"/>
</dbReference>
<evidence type="ECO:0000313" key="1">
    <source>
        <dbReference type="EMBL" id="MCU6696051.1"/>
    </source>
</evidence>
<dbReference type="Gene3D" id="3.40.50.1000">
    <property type="entry name" value="HAD superfamily/HAD-like"/>
    <property type="match status" value="1"/>
</dbReference>
<proteinExistence type="predicted"/>
<dbReference type="Proteomes" id="UP001652461">
    <property type="component" value="Unassembled WGS sequence"/>
</dbReference>
<dbReference type="EMBL" id="JAOQKC010000004">
    <property type="protein sequence ID" value="MCU6696051.1"/>
    <property type="molecule type" value="Genomic_DNA"/>
</dbReference>
<dbReference type="SFLD" id="SFLDG01140">
    <property type="entry name" value="C2.B:_Phosphomannomutase_and_P"/>
    <property type="match status" value="1"/>
</dbReference>
<dbReference type="InterPro" id="IPR036412">
    <property type="entry name" value="HAD-like_sf"/>
</dbReference>
<dbReference type="GO" id="GO:0016787">
    <property type="term" value="F:hydrolase activity"/>
    <property type="evidence" value="ECO:0007669"/>
    <property type="project" value="UniProtKB-KW"/>
</dbReference>
<keyword evidence="1" id="KW-0378">Hydrolase</keyword>
<dbReference type="Pfam" id="PF08282">
    <property type="entry name" value="Hydrolase_3"/>
    <property type="match status" value="1"/>
</dbReference>
<dbReference type="SUPFAM" id="SSF56784">
    <property type="entry name" value="HAD-like"/>
    <property type="match status" value="1"/>
</dbReference>
<dbReference type="NCBIfam" id="TIGR01484">
    <property type="entry name" value="HAD-SF-IIB"/>
    <property type="match status" value="1"/>
</dbReference>
<dbReference type="PANTHER" id="PTHR10000:SF25">
    <property type="entry name" value="PHOSPHATASE YKRA-RELATED"/>
    <property type="match status" value="1"/>
</dbReference>
<reference evidence="1 2" key="1">
    <citation type="journal article" date="2021" name="ISME Commun">
        <title>Automated analysis of genomic sequences facilitates high-throughput and comprehensive description of bacteria.</title>
        <authorList>
            <person name="Hitch T.C.A."/>
        </authorList>
    </citation>
    <scope>NUCLEOTIDE SEQUENCE [LARGE SCALE GENOMIC DNA]</scope>
    <source>
        <strain evidence="1 2">Sanger_04</strain>
    </source>
</reference>
<dbReference type="PANTHER" id="PTHR10000">
    <property type="entry name" value="PHOSPHOSERINE PHOSPHATASE"/>
    <property type="match status" value="1"/>
</dbReference>
<dbReference type="SFLD" id="SFLDS00003">
    <property type="entry name" value="Haloacid_Dehalogenase"/>
    <property type="match status" value="1"/>
</dbReference>
<organism evidence="1 2">
    <name type="scientific">Laedolimicola ammoniilytica</name>
    <dbReference type="NCBI Taxonomy" id="2981771"/>
    <lineage>
        <taxon>Bacteria</taxon>
        <taxon>Bacillati</taxon>
        <taxon>Bacillota</taxon>
        <taxon>Clostridia</taxon>
        <taxon>Lachnospirales</taxon>
        <taxon>Lachnospiraceae</taxon>
        <taxon>Laedolimicola</taxon>
    </lineage>
</organism>
<comment type="caution">
    <text evidence="1">The sequence shown here is derived from an EMBL/GenBank/DDBJ whole genome shotgun (WGS) entry which is preliminary data.</text>
</comment>
<dbReference type="InterPro" id="IPR000150">
    <property type="entry name" value="Cof"/>
</dbReference>
<protein>
    <submittedName>
        <fullName evidence="1">Cof-type HAD-IIB family hydrolase</fullName>
    </submittedName>
</protein>
<accession>A0ABT2RUQ6</accession>
<dbReference type="RefSeq" id="WP_158362162.1">
    <property type="nucleotide sequence ID" value="NZ_JAOQKC010000004.1"/>
</dbReference>
<dbReference type="PROSITE" id="PS01229">
    <property type="entry name" value="COF_2"/>
    <property type="match status" value="1"/>
</dbReference>
<dbReference type="Gene3D" id="3.30.1240.10">
    <property type="match status" value="1"/>
</dbReference>
<evidence type="ECO:0000313" key="2">
    <source>
        <dbReference type="Proteomes" id="UP001652461"/>
    </source>
</evidence>
<dbReference type="NCBIfam" id="TIGR00099">
    <property type="entry name" value="Cof-subfamily"/>
    <property type="match status" value="1"/>
</dbReference>